<sequence>MSTATSTPLVEYDDPDVDHVSRDMEVEKYIEAETGGEFYIQVKVKKGLKYHGADGFMVQYEKDEGRLVRTRSRKCEGPKTALPEDQSVEFKGATIKSGDEWKRIRFSFGSVANDISNSWVAFPLQLYESSSRSALFRKRNVVNLVKRESEIDLLKSISHTFKPVGGHPTTKPHAETERQTFMEGAYGKPFCFIFRYRSHLGLQPLGCIPRTIADLSAQEKEQELVRLKTENETLAKANQELTRQIEEINEMKARLAAFMGDSTTNVEKKVNREGET</sequence>
<dbReference type="AlphaFoldDB" id="A0A5M8PEW3"/>
<gene>
    <name evidence="3" type="ORF">FRX48_09054</name>
</gene>
<comment type="caution">
    <text evidence="3">The sequence shown here is derived from an EMBL/GenBank/DDBJ whole genome shotgun (WGS) entry which is preliminary data.</text>
</comment>
<feature type="domain" description="DUF7918" evidence="2">
    <location>
        <begin position="155"/>
        <end position="211"/>
    </location>
</feature>
<evidence type="ECO:0000256" key="1">
    <source>
        <dbReference type="SAM" id="Coils"/>
    </source>
</evidence>
<organism evidence="3 4">
    <name type="scientific">Lasallia pustulata</name>
    <dbReference type="NCBI Taxonomy" id="136370"/>
    <lineage>
        <taxon>Eukaryota</taxon>
        <taxon>Fungi</taxon>
        <taxon>Dikarya</taxon>
        <taxon>Ascomycota</taxon>
        <taxon>Pezizomycotina</taxon>
        <taxon>Lecanoromycetes</taxon>
        <taxon>OSLEUM clade</taxon>
        <taxon>Umbilicariomycetidae</taxon>
        <taxon>Umbilicariales</taxon>
        <taxon>Umbilicariaceae</taxon>
        <taxon>Lasallia</taxon>
    </lineage>
</organism>
<dbReference type="Proteomes" id="UP000324767">
    <property type="component" value="Unassembled WGS sequence"/>
</dbReference>
<reference evidence="3 4" key="1">
    <citation type="submission" date="2019-09" db="EMBL/GenBank/DDBJ databases">
        <title>The hologenome of the rock-dwelling lichen Lasallia pustulata.</title>
        <authorList>
            <person name="Greshake Tzovaras B."/>
            <person name="Segers F."/>
            <person name="Bicker A."/>
            <person name="Dal Grande F."/>
            <person name="Otte J."/>
            <person name="Hankeln T."/>
            <person name="Schmitt I."/>
            <person name="Ebersberger I."/>
        </authorList>
    </citation>
    <scope>NUCLEOTIDE SEQUENCE [LARGE SCALE GENOMIC DNA]</scope>
    <source>
        <strain evidence="3">A1-1</strain>
    </source>
</reference>
<evidence type="ECO:0000313" key="4">
    <source>
        <dbReference type="Proteomes" id="UP000324767"/>
    </source>
</evidence>
<feature type="domain" description="DUF7918" evidence="2">
    <location>
        <begin position="6"/>
        <end position="112"/>
    </location>
</feature>
<dbReference type="PANTHER" id="PTHR36223:SF1">
    <property type="entry name" value="TRANSCRIPTION ELONGATION FACTOR EAF N-TERMINAL DOMAIN-CONTAINING PROTEIN"/>
    <property type="match status" value="1"/>
</dbReference>
<evidence type="ECO:0000313" key="3">
    <source>
        <dbReference type="EMBL" id="KAA6407252.1"/>
    </source>
</evidence>
<protein>
    <recommendedName>
        <fullName evidence="2">DUF7918 domain-containing protein</fullName>
    </recommendedName>
</protein>
<name>A0A5M8PEW3_9LECA</name>
<dbReference type="OrthoDB" id="3364132at2759"/>
<keyword evidence="1" id="KW-0175">Coiled coil</keyword>
<accession>A0A5M8PEW3</accession>
<dbReference type="InterPro" id="IPR057678">
    <property type="entry name" value="DUF7918"/>
</dbReference>
<dbReference type="EMBL" id="VXIT01000019">
    <property type="protein sequence ID" value="KAA6407252.1"/>
    <property type="molecule type" value="Genomic_DNA"/>
</dbReference>
<dbReference type="PANTHER" id="PTHR36223">
    <property type="entry name" value="BETA-LACTAMASE-TYPE TRANSPEPTIDASE FOLD DOMAIN CONTAINING PROTEIN"/>
    <property type="match status" value="1"/>
</dbReference>
<dbReference type="Pfam" id="PF25534">
    <property type="entry name" value="DUF7918"/>
    <property type="match status" value="2"/>
</dbReference>
<proteinExistence type="predicted"/>
<feature type="coiled-coil region" evidence="1">
    <location>
        <begin position="217"/>
        <end position="254"/>
    </location>
</feature>
<evidence type="ECO:0000259" key="2">
    <source>
        <dbReference type="Pfam" id="PF25534"/>
    </source>
</evidence>